<evidence type="ECO:0000313" key="11">
    <source>
        <dbReference type="EMBL" id="OFC71764.1"/>
    </source>
</evidence>
<evidence type="ECO:0000256" key="3">
    <source>
        <dbReference type="ARBA" id="ARBA00022737"/>
    </source>
</evidence>
<organism evidence="11 12">
    <name type="scientific">Alteromonas confluentis</name>
    <dbReference type="NCBI Taxonomy" id="1656094"/>
    <lineage>
        <taxon>Bacteria</taxon>
        <taxon>Pseudomonadati</taxon>
        <taxon>Pseudomonadota</taxon>
        <taxon>Gammaproteobacteria</taxon>
        <taxon>Alteromonadales</taxon>
        <taxon>Alteromonadaceae</taxon>
        <taxon>Alteromonas/Salinimonas group</taxon>
        <taxon>Alteromonas</taxon>
    </lineage>
</organism>
<comment type="subcellular location">
    <subcellularLocation>
        <location evidence="8">Cell membrane</location>
    </subcellularLocation>
</comment>
<dbReference type="AlphaFoldDB" id="A0A1E7ZE81"/>
<feature type="signal peptide" evidence="10">
    <location>
        <begin position="1"/>
        <end position="21"/>
    </location>
</feature>
<dbReference type="STRING" id="1656094.BFC18_06320"/>
<evidence type="ECO:0000256" key="1">
    <source>
        <dbReference type="ARBA" id="ARBA00022475"/>
    </source>
</evidence>
<dbReference type="PIRSF" id="PIRSF004654">
    <property type="entry name" value="NlpI"/>
    <property type="match status" value="1"/>
</dbReference>
<evidence type="ECO:0000256" key="5">
    <source>
        <dbReference type="ARBA" id="ARBA00023136"/>
    </source>
</evidence>
<gene>
    <name evidence="11" type="ORF">BFC18_06320</name>
</gene>
<dbReference type="PANTHER" id="PTHR44858:SF1">
    <property type="entry name" value="UDP-N-ACETYLGLUCOSAMINE--PEPTIDE N-ACETYLGLUCOSAMINYLTRANSFERASE SPINDLY-RELATED"/>
    <property type="match status" value="1"/>
</dbReference>
<keyword evidence="5 8" id="KW-0472">Membrane</keyword>
<keyword evidence="7 11" id="KW-0449">Lipoprotein</keyword>
<evidence type="ECO:0000256" key="8">
    <source>
        <dbReference type="PIRNR" id="PIRNR004654"/>
    </source>
</evidence>
<dbReference type="Gene3D" id="1.25.40.10">
    <property type="entry name" value="Tetratricopeptide repeat domain"/>
    <property type="match status" value="1"/>
</dbReference>
<feature type="chain" id="PRO_5009209760" description="Lipoprotein NlpI" evidence="10">
    <location>
        <begin position="22"/>
        <end position="296"/>
    </location>
</feature>
<dbReference type="RefSeq" id="WP_070124104.1">
    <property type="nucleotide sequence ID" value="NZ_MDHN01000010.1"/>
</dbReference>
<evidence type="ECO:0000313" key="12">
    <source>
        <dbReference type="Proteomes" id="UP000175691"/>
    </source>
</evidence>
<dbReference type="OrthoDB" id="509324at2"/>
<dbReference type="InterPro" id="IPR023605">
    <property type="entry name" value="Lipoprotein_NlpI"/>
</dbReference>
<keyword evidence="6" id="KW-0564">Palmitate</keyword>
<feature type="repeat" description="TPR" evidence="9">
    <location>
        <begin position="103"/>
        <end position="136"/>
    </location>
</feature>
<evidence type="ECO:0000256" key="7">
    <source>
        <dbReference type="ARBA" id="ARBA00023288"/>
    </source>
</evidence>
<dbReference type="PROSITE" id="PS51257">
    <property type="entry name" value="PROKAR_LIPOPROTEIN"/>
    <property type="match status" value="1"/>
</dbReference>
<keyword evidence="1 8" id="KW-1003">Cell membrane</keyword>
<dbReference type="InterPro" id="IPR011990">
    <property type="entry name" value="TPR-like_helical_dom_sf"/>
</dbReference>
<reference evidence="11 12" key="1">
    <citation type="submission" date="2016-08" db="EMBL/GenBank/DDBJ databases">
        <authorList>
            <person name="Seilhamer J.J."/>
        </authorList>
    </citation>
    <scope>NUCLEOTIDE SEQUENCE [LARGE SCALE GENOMIC DNA]</scope>
    <source>
        <strain evidence="11 12">KCTC 42603</strain>
    </source>
</reference>
<dbReference type="GO" id="GO:0009279">
    <property type="term" value="C:cell outer membrane"/>
    <property type="evidence" value="ECO:0007669"/>
    <property type="project" value="TreeGrafter"/>
</dbReference>
<dbReference type="Proteomes" id="UP000175691">
    <property type="component" value="Unassembled WGS sequence"/>
</dbReference>
<dbReference type="PROSITE" id="PS50005">
    <property type="entry name" value="TPR"/>
    <property type="match status" value="2"/>
</dbReference>
<evidence type="ECO:0000256" key="2">
    <source>
        <dbReference type="ARBA" id="ARBA00022729"/>
    </source>
</evidence>
<dbReference type="GO" id="GO:0046813">
    <property type="term" value="P:receptor-mediated virion attachment to host cell"/>
    <property type="evidence" value="ECO:0007669"/>
    <property type="project" value="TreeGrafter"/>
</dbReference>
<comment type="subunit">
    <text evidence="8">Homodimer.</text>
</comment>
<dbReference type="PANTHER" id="PTHR44858">
    <property type="entry name" value="TETRATRICOPEPTIDE REPEAT PROTEIN 6"/>
    <property type="match status" value="1"/>
</dbReference>
<evidence type="ECO:0000256" key="10">
    <source>
        <dbReference type="SAM" id="SignalP"/>
    </source>
</evidence>
<dbReference type="EMBL" id="MDHN01000010">
    <property type="protein sequence ID" value="OFC71764.1"/>
    <property type="molecule type" value="Genomic_DNA"/>
</dbReference>
<dbReference type="GO" id="GO:0005886">
    <property type="term" value="C:plasma membrane"/>
    <property type="evidence" value="ECO:0007669"/>
    <property type="project" value="UniProtKB-SubCell"/>
</dbReference>
<sequence length="296" mass="33450">MRKVISLIFFSSLTVMFSGCASQQAPQQKTEMGNLLLAEPAPVNPRSQMAIARYNQILANASIPEEDRAELLYQRGMLYDSVGLGGLAQYDYSQALQLKPDMAEAYNSMGIHFVQQLDFIQAYEAFDSTLDIDPEYDFAFLNRGIALYYGGRADLAVDDLAKFQVKDQSDPFRVLWTYFAKHDVNAEEAQAYLLKASNELNQNHWAVKLVELFLGSASENDLLNSLIEGISSQKELTDRLCEAYFYLGKYHSALGNKGIASNYFKLALSTNVYDYVEHRYARIELNRLRQSTDAAE</sequence>
<evidence type="ECO:0000256" key="4">
    <source>
        <dbReference type="ARBA" id="ARBA00022803"/>
    </source>
</evidence>
<feature type="repeat" description="TPR" evidence="9">
    <location>
        <begin position="69"/>
        <end position="102"/>
    </location>
</feature>
<name>A0A1E7ZE81_9ALTE</name>
<dbReference type="NCBIfam" id="NF008391">
    <property type="entry name" value="PRK11189.1"/>
    <property type="match status" value="1"/>
</dbReference>
<keyword evidence="4 9" id="KW-0802">TPR repeat</keyword>
<keyword evidence="2 10" id="KW-0732">Signal</keyword>
<keyword evidence="3" id="KW-0677">Repeat</keyword>
<keyword evidence="12" id="KW-1185">Reference proteome</keyword>
<protein>
    <recommendedName>
        <fullName evidence="8">Lipoprotein NlpI</fullName>
    </recommendedName>
</protein>
<dbReference type="InterPro" id="IPR050498">
    <property type="entry name" value="Ycf3"/>
</dbReference>
<comment type="function">
    <text evidence="8">May be involved in cell division.</text>
</comment>
<comment type="caution">
    <text evidence="11">The sequence shown here is derived from an EMBL/GenBank/DDBJ whole genome shotgun (WGS) entry which is preliminary data.</text>
</comment>
<evidence type="ECO:0000256" key="9">
    <source>
        <dbReference type="PROSITE-ProRule" id="PRU00339"/>
    </source>
</evidence>
<dbReference type="SUPFAM" id="SSF48452">
    <property type="entry name" value="TPR-like"/>
    <property type="match status" value="1"/>
</dbReference>
<dbReference type="InterPro" id="IPR019734">
    <property type="entry name" value="TPR_rpt"/>
</dbReference>
<proteinExistence type="predicted"/>
<dbReference type="SMART" id="SM00028">
    <property type="entry name" value="TPR"/>
    <property type="match status" value="4"/>
</dbReference>
<accession>A0A1E7ZE81</accession>
<evidence type="ECO:0000256" key="6">
    <source>
        <dbReference type="ARBA" id="ARBA00023139"/>
    </source>
</evidence>